<feature type="region of interest" description="Disordered" evidence="1">
    <location>
        <begin position="417"/>
        <end position="465"/>
    </location>
</feature>
<feature type="region of interest" description="Disordered" evidence="1">
    <location>
        <begin position="491"/>
        <end position="521"/>
    </location>
</feature>
<evidence type="ECO:0000256" key="1">
    <source>
        <dbReference type="SAM" id="MobiDB-lite"/>
    </source>
</evidence>
<dbReference type="Proteomes" id="UP000797356">
    <property type="component" value="Chromosome 2"/>
</dbReference>
<accession>A0A8K0MVZ2</accession>
<evidence type="ECO:0000313" key="3">
    <source>
        <dbReference type="Proteomes" id="UP000797356"/>
    </source>
</evidence>
<dbReference type="PANTHER" id="PTHR36892:SF1">
    <property type="entry name" value="OS05G0518200 PROTEIN"/>
    <property type="match status" value="1"/>
</dbReference>
<dbReference type="AlphaFoldDB" id="A0A8K0MVZ2"/>
<proteinExistence type="predicted"/>
<feature type="compositionally biased region" description="Basic and acidic residues" evidence="1">
    <location>
        <begin position="417"/>
        <end position="442"/>
    </location>
</feature>
<protein>
    <submittedName>
        <fullName evidence="2">Uncharacterized protein</fullName>
    </submittedName>
</protein>
<feature type="region of interest" description="Disordered" evidence="1">
    <location>
        <begin position="146"/>
        <end position="197"/>
    </location>
</feature>
<dbReference type="EMBL" id="CM017873">
    <property type="protein sequence ID" value="KAG1330260.1"/>
    <property type="molecule type" value="Genomic_DNA"/>
</dbReference>
<sequence>MEGFSIREYTEKMRSVNFEKCWPFNWDGDGGEMGRSLPPILSRKFRWWSDELRALRLAVEKPEGIDARVELEENADEKVIPIPINESMIETPPVEPSVDGNPGEAAVAALAVEKGGKQVRVPYRGKQRAPKKRSIVELFAVAPPVDTLEDDASGSDVGREEREADREDGEERDQEVEVRDLGSGDKSGGDSLEALRKRKVLDMKDDEKKHEKARKIKEKIGKKTKKKKLKVEICAAKKEKIGKSKMPSPVDISHILQNKLHDKRLKKICRNLVDGQKKSVTVKSLPKKHNFKLIRTSKLISRNQKEVTRMFPPRSILKNRKGGTSIKKGKTISDTQGRNFIKLCCKSAKHVSFSGKDDILGLKRRCSTIQLPHLQNLCKIFSDVLAASSAMDNLSKGDKCPSIEGARVVNASDKDLARSDVERADGTLSEEKQSRGSYDHAIPHSFTDPSKRKSPETKRTPLSESVDLNHAVQDISELSCLSLSSTMSPAHAYSGDPKVLSPIQEAGSSSDARTHREESSQRMSNTIINLHGPIEKCVVRSTATSSLTLSGSPILHHSPSCLEKSLEASKEQHLRCVDPTTDFCSHRQGFQPVHHHSPKGLISSISSSVRSKEFGESRLMSDLMSTCREKSGDKDFIGLPLNLQGELMQLHSNTKSVCSDFYKKQNSVRNSICSFPDPNYVEPKSSQVKMKGKFPCASWYQKDPLNWSMEQYYPAGKVVTSGMGFTDLQGFEIMEIQNRENQDFDQIIHCETNQMEVSCCGCAECHKTENYIDRVNFHAEKNLDNRFQPTIQPTMRLMGKNVTVGGSNEECLGFNDGKRWSVNELVTQDRPSMAVSGKPFLKRWPQGESAEHAESVSSKDNLFKSLEVPSSFYCMPVTEFSSNPMHLNFQPQWLSRSSAIGNHGYNANLFFHSIPQQSLKMTSNSAVNCNSITQHVTMGHQQPVVGPYPQNVSQHMLLNSPHCKHSQSVPYGMSTFHPAFPDQECRSLSRTSIAHSPPTLPHWLLNATHQKKIQQSSCAYSDPLSANQPSIMGGKNVFPFSSPYPAPIISLPFYGSNSLPGPVPVVHHLAIPALGANKSHLAVNTSCRSKKKNNNGTKFEFANAKGLDLTNKTRKRPAVYDDTYMNTLKKANLNLHEGSNVPTDSGRTEEMHGHSKCNVGSSEINAYGSKITDRESMLHLGEKDSMVATSGSSSASNLNPQERSGFVKLSGGAKHMLKPCQDMDQDKSRPVHSTIPFAVGTTSDGDPVSQSKASKVYRF</sequence>
<feature type="compositionally biased region" description="Polar residues" evidence="1">
    <location>
        <begin position="1240"/>
        <end position="1253"/>
    </location>
</feature>
<keyword evidence="3" id="KW-1185">Reference proteome</keyword>
<dbReference type="OrthoDB" id="678085at2759"/>
<organism evidence="2 3">
    <name type="scientific">Cocos nucifera</name>
    <name type="common">Coconut palm</name>
    <dbReference type="NCBI Taxonomy" id="13894"/>
    <lineage>
        <taxon>Eukaryota</taxon>
        <taxon>Viridiplantae</taxon>
        <taxon>Streptophyta</taxon>
        <taxon>Embryophyta</taxon>
        <taxon>Tracheophyta</taxon>
        <taxon>Spermatophyta</taxon>
        <taxon>Magnoliopsida</taxon>
        <taxon>Liliopsida</taxon>
        <taxon>Arecaceae</taxon>
        <taxon>Arecoideae</taxon>
        <taxon>Cocoseae</taxon>
        <taxon>Attaleinae</taxon>
        <taxon>Cocos</taxon>
    </lineage>
</organism>
<name>A0A8K0MVZ2_COCNU</name>
<evidence type="ECO:0000313" key="2">
    <source>
        <dbReference type="EMBL" id="KAG1330260.1"/>
    </source>
</evidence>
<feature type="region of interest" description="Disordered" evidence="1">
    <location>
        <begin position="1136"/>
        <end position="1160"/>
    </location>
</feature>
<gene>
    <name evidence="2" type="ORF">COCNU_02G002280</name>
</gene>
<comment type="caution">
    <text evidence="2">The sequence shown here is derived from an EMBL/GenBank/DDBJ whole genome shotgun (WGS) entry which is preliminary data.</text>
</comment>
<feature type="region of interest" description="Disordered" evidence="1">
    <location>
        <begin position="1222"/>
        <end position="1259"/>
    </location>
</feature>
<dbReference type="PANTHER" id="PTHR36892">
    <property type="entry name" value="OS01G0201800 PROTEIN"/>
    <property type="match status" value="1"/>
</dbReference>
<reference evidence="2" key="1">
    <citation type="journal article" date="2017" name="Gigascience">
        <title>The genome draft of coconut (Cocos nucifera).</title>
        <authorList>
            <person name="Xiao Y."/>
            <person name="Xu P."/>
            <person name="Fan H."/>
            <person name="Baudouin L."/>
            <person name="Xia W."/>
            <person name="Bocs S."/>
            <person name="Xu J."/>
            <person name="Li Q."/>
            <person name="Guo A."/>
            <person name="Zhou L."/>
            <person name="Li J."/>
            <person name="Wu Y."/>
            <person name="Ma Z."/>
            <person name="Armero A."/>
            <person name="Issali A.E."/>
            <person name="Liu N."/>
            <person name="Peng M."/>
            <person name="Yang Y."/>
        </authorList>
    </citation>
    <scope>NUCLEOTIDE SEQUENCE</scope>
    <source>
        <tissue evidence="2">Spear leaf of Hainan Tall coconut</tissue>
    </source>
</reference>
<feature type="compositionally biased region" description="Basic and acidic residues" evidence="1">
    <location>
        <begin position="449"/>
        <end position="461"/>
    </location>
</feature>
<reference evidence="2" key="2">
    <citation type="submission" date="2019-07" db="EMBL/GenBank/DDBJ databases">
        <authorList>
            <person name="Yang Y."/>
            <person name="Bocs S."/>
            <person name="Baudouin L."/>
        </authorList>
    </citation>
    <scope>NUCLEOTIDE SEQUENCE</scope>
    <source>
        <tissue evidence="2">Spear leaf of Hainan Tall coconut</tissue>
    </source>
</reference>